<proteinExistence type="predicted"/>
<sequence length="101" mass="11596">MILRSRPLILLAIWHQESNLKRLATYCSHNHLSAVRILELKMKMPVLYPVSVPHLVSSLVGLPKIQPRSISAHSDWTEWGVFLHESKLDCFSPNDWTVDPV</sequence>
<name>A0A1D1VZA9_RAMVA</name>
<evidence type="ECO:0000313" key="2">
    <source>
        <dbReference type="Proteomes" id="UP000186922"/>
    </source>
</evidence>
<evidence type="ECO:0000313" key="1">
    <source>
        <dbReference type="EMBL" id="GAV06720.1"/>
    </source>
</evidence>
<accession>A0A1D1VZA9</accession>
<gene>
    <name evidence="1" type="primary">RvY_16661-1</name>
    <name evidence="1" type="synonym">RvY_16661.1</name>
    <name evidence="1" type="ORF">RvY_16661</name>
</gene>
<dbReference type="AlphaFoldDB" id="A0A1D1VZA9"/>
<protein>
    <submittedName>
        <fullName evidence="1">Uncharacterized protein</fullName>
    </submittedName>
</protein>
<comment type="caution">
    <text evidence="1">The sequence shown here is derived from an EMBL/GenBank/DDBJ whole genome shotgun (WGS) entry which is preliminary data.</text>
</comment>
<organism evidence="1 2">
    <name type="scientific">Ramazzottius varieornatus</name>
    <name type="common">Water bear</name>
    <name type="synonym">Tardigrade</name>
    <dbReference type="NCBI Taxonomy" id="947166"/>
    <lineage>
        <taxon>Eukaryota</taxon>
        <taxon>Metazoa</taxon>
        <taxon>Ecdysozoa</taxon>
        <taxon>Tardigrada</taxon>
        <taxon>Eutardigrada</taxon>
        <taxon>Parachela</taxon>
        <taxon>Hypsibioidea</taxon>
        <taxon>Ramazzottiidae</taxon>
        <taxon>Ramazzottius</taxon>
    </lineage>
</organism>
<dbReference type="EMBL" id="BDGG01000014">
    <property type="protein sequence ID" value="GAV06720.1"/>
    <property type="molecule type" value="Genomic_DNA"/>
</dbReference>
<keyword evidence="2" id="KW-1185">Reference proteome</keyword>
<reference evidence="1 2" key="1">
    <citation type="journal article" date="2016" name="Nat. Commun.">
        <title>Extremotolerant tardigrade genome and improved radiotolerance of human cultured cells by tardigrade-unique protein.</title>
        <authorList>
            <person name="Hashimoto T."/>
            <person name="Horikawa D.D."/>
            <person name="Saito Y."/>
            <person name="Kuwahara H."/>
            <person name="Kozuka-Hata H."/>
            <person name="Shin-I T."/>
            <person name="Minakuchi Y."/>
            <person name="Ohishi K."/>
            <person name="Motoyama A."/>
            <person name="Aizu T."/>
            <person name="Enomoto A."/>
            <person name="Kondo K."/>
            <person name="Tanaka S."/>
            <person name="Hara Y."/>
            <person name="Koshikawa S."/>
            <person name="Sagara H."/>
            <person name="Miura T."/>
            <person name="Yokobori S."/>
            <person name="Miyagawa K."/>
            <person name="Suzuki Y."/>
            <person name="Kubo T."/>
            <person name="Oyama M."/>
            <person name="Kohara Y."/>
            <person name="Fujiyama A."/>
            <person name="Arakawa K."/>
            <person name="Katayama T."/>
            <person name="Toyoda A."/>
            <person name="Kunieda T."/>
        </authorList>
    </citation>
    <scope>NUCLEOTIDE SEQUENCE [LARGE SCALE GENOMIC DNA]</scope>
    <source>
        <strain evidence="1 2">YOKOZUNA-1</strain>
    </source>
</reference>
<dbReference type="Proteomes" id="UP000186922">
    <property type="component" value="Unassembled WGS sequence"/>
</dbReference>